<keyword evidence="7" id="KW-0969">Cilium</keyword>
<dbReference type="PRINTS" id="PR00207">
    <property type="entry name" value="FLAGELLIN"/>
</dbReference>
<name>A0A6M0R6S5_9CLOT</name>
<keyword evidence="7" id="KW-0966">Cell projection</keyword>
<proteinExistence type="inferred from homology"/>
<sequence>MFVSSNIGLLNSFNKITKNKTAKNELVEKLSSGKRINRAADDSAGLSISESLKAQVRGLSMAGKNIQDGVSMIQVADGALEDITKSLHRMKELSVQSSNGTLTDSDRDKLEEEFNKLKENIDYIAGETEFNTIKLLDKDKTITIQVKDNPYVNYKLDFCSNTTKSLKLNTVKIDSFNNANNAISKIDDALNKTISNRAVLGAHLNNLQSSFKDASNVEGNLTCSLSQIQDVKMAMAVMKSVKENILINSNKSMLSVAKQNNENVNIVLNKWFL</sequence>
<dbReference type="Gene3D" id="6.10.10.10">
    <property type="entry name" value="Flagellar export chaperone, C-terminal domain"/>
    <property type="match status" value="1"/>
</dbReference>
<accession>A0A6M0R6S5</accession>
<keyword evidence="3 4" id="KW-0975">Bacterial flagellum</keyword>
<keyword evidence="8" id="KW-1185">Reference proteome</keyword>
<evidence type="ECO:0000256" key="2">
    <source>
        <dbReference type="ARBA" id="ARBA00020110"/>
    </source>
</evidence>
<dbReference type="Pfam" id="PF00700">
    <property type="entry name" value="Flagellin_C"/>
    <property type="match status" value="1"/>
</dbReference>
<feature type="domain" description="Flagellin N-terminal" evidence="5">
    <location>
        <begin position="3"/>
        <end position="141"/>
    </location>
</feature>
<dbReference type="Pfam" id="PF00669">
    <property type="entry name" value="Flagellin_N"/>
    <property type="match status" value="1"/>
</dbReference>
<dbReference type="InterPro" id="IPR046358">
    <property type="entry name" value="Flagellin_C"/>
</dbReference>
<dbReference type="PANTHER" id="PTHR42792:SF2">
    <property type="entry name" value="FLAGELLIN"/>
    <property type="match status" value="1"/>
</dbReference>
<dbReference type="PANTHER" id="PTHR42792">
    <property type="entry name" value="FLAGELLIN"/>
    <property type="match status" value="1"/>
</dbReference>
<dbReference type="GO" id="GO:0005576">
    <property type="term" value="C:extracellular region"/>
    <property type="evidence" value="ECO:0007669"/>
    <property type="project" value="UniProtKB-SubCell"/>
</dbReference>
<evidence type="ECO:0000256" key="4">
    <source>
        <dbReference type="RuleBase" id="RU362073"/>
    </source>
</evidence>
<keyword evidence="4" id="KW-0964">Secreted</keyword>
<evidence type="ECO:0000313" key="7">
    <source>
        <dbReference type="EMBL" id="NEZ45874.1"/>
    </source>
</evidence>
<organism evidence="7 8">
    <name type="scientific">Clostridium niameyense</name>
    <dbReference type="NCBI Taxonomy" id="1622073"/>
    <lineage>
        <taxon>Bacteria</taxon>
        <taxon>Bacillati</taxon>
        <taxon>Bacillota</taxon>
        <taxon>Clostridia</taxon>
        <taxon>Eubacteriales</taxon>
        <taxon>Clostridiaceae</taxon>
        <taxon>Clostridium</taxon>
    </lineage>
</organism>
<comment type="function">
    <text evidence="4">Flagellin is the subunit protein which polymerizes to form the filaments of bacterial flagella.</text>
</comment>
<dbReference type="InterPro" id="IPR001029">
    <property type="entry name" value="Flagellin_N"/>
</dbReference>
<dbReference type="Gene3D" id="1.20.1330.10">
    <property type="entry name" value="f41 fragment of flagellin, N-terminal domain"/>
    <property type="match status" value="1"/>
</dbReference>
<evidence type="ECO:0000313" key="8">
    <source>
        <dbReference type="Proteomes" id="UP000473885"/>
    </source>
</evidence>
<feature type="domain" description="Flagellin C-terminal" evidence="6">
    <location>
        <begin position="183"/>
        <end position="264"/>
    </location>
</feature>
<dbReference type="RefSeq" id="WP_163248247.1">
    <property type="nucleotide sequence ID" value="NZ_SXDP01000001.1"/>
</dbReference>
<dbReference type="Proteomes" id="UP000473885">
    <property type="component" value="Unassembled WGS sequence"/>
</dbReference>
<dbReference type="AlphaFoldDB" id="A0A6M0R6S5"/>
<dbReference type="SUPFAM" id="SSF64518">
    <property type="entry name" value="Phase 1 flagellin"/>
    <property type="match status" value="1"/>
</dbReference>
<comment type="subcellular location">
    <subcellularLocation>
        <location evidence="4">Secreted</location>
    </subcellularLocation>
    <subcellularLocation>
        <location evidence="4">Bacterial flagellum</location>
    </subcellularLocation>
</comment>
<dbReference type="GO" id="GO:0009288">
    <property type="term" value="C:bacterial-type flagellum"/>
    <property type="evidence" value="ECO:0007669"/>
    <property type="project" value="UniProtKB-SubCell"/>
</dbReference>
<evidence type="ECO:0000256" key="3">
    <source>
        <dbReference type="ARBA" id="ARBA00023143"/>
    </source>
</evidence>
<comment type="similarity">
    <text evidence="1 4">Belongs to the bacterial flagellin family.</text>
</comment>
<protein>
    <recommendedName>
        <fullName evidence="2 4">Flagellin</fullName>
    </recommendedName>
</protein>
<comment type="caution">
    <text evidence="7">The sequence shown here is derived from an EMBL/GenBank/DDBJ whole genome shotgun (WGS) entry which is preliminary data.</text>
</comment>
<evidence type="ECO:0000259" key="5">
    <source>
        <dbReference type="Pfam" id="PF00669"/>
    </source>
</evidence>
<dbReference type="InterPro" id="IPR042187">
    <property type="entry name" value="Flagellin_C_sub2"/>
</dbReference>
<dbReference type="InterPro" id="IPR001492">
    <property type="entry name" value="Flagellin"/>
</dbReference>
<evidence type="ECO:0000259" key="6">
    <source>
        <dbReference type="Pfam" id="PF00700"/>
    </source>
</evidence>
<keyword evidence="7" id="KW-0282">Flagellum</keyword>
<dbReference type="GO" id="GO:0005198">
    <property type="term" value="F:structural molecule activity"/>
    <property type="evidence" value="ECO:0007669"/>
    <property type="project" value="UniProtKB-UniRule"/>
</dbReference>
<dbReference type="EMBL" id="SXDP01000001">
    <property type="protein sequence ID" value="NEZ45874.1"/>
    <property type="molecule type" value="Genomic_DNA"/>
</dbReference>
<reference evidence="7 8" key="1">
    <citation type="submission" date="2019-04" db="EMBL/GenBank/DDBJ databases">
        <title>Genome sequencing of Clostridium botulinum Groups I-IV and Clostridium butyricum.</title>
        <authorList>
            <person name="Brunt J."/>
            <person name="Van Vliet A.H.M."/>
            <person name="Stringer S.C."/>
            <person name="Carter A.T."/>
            <person name="Peck M.W."/>
        </authorList>
    </citation>
    <scope>NUCLEOTIDE SEQUENCE [LARGE SCALE GENOMIC DNA]</scope>
    <source>
        <strain evidence="7 8">IFR 18/094</strain>
    </source>
</reference>
<evidence type="ECO:0000256" key="1">
    <source>
        <dbReference type="ARBA" id="ARBA00005709"/>
    </source>
</evidence>
<gene>
    <name evidence="7" type="ORF">FDF74_01455</name>
</gene>